<feature type="region of interest" description="Disordered" evidence="1">
    <location>
        <begin position="23"/>
        <end position="71"/>
    </location>
</feature>
<evidence type="ECO:0000313" key="2">
    <source>
        <dbReference type="EMBL" id="VFR31385.1"/>
    </source>
</evidence>
<sequence>MKTLSTRLLLAAVLAVATLPAMAGPDGRDWRGRGDGPHWRDDGPRRGDRHHDRRDWKDDRRGWKDDRRGWNGGHHWKDDRRAYRGRPPVVVNVYPAQRRWSRGERLPPYYREPRYVVRDWRGHRLPPPRHGYHWVGVGAEYFLVGVATGIILDSVINR</sequence>
<protein>
    <submittedName>
        <fullName evidence="2">Probable transmembrane protein</fullName>
    </submittedName>
</protein>
<evidence type="ECO:0000256" key="1">
    <source>
        <dbReference type="SAM" id="MobiDB-lite"/>
    </source>
</evidence>
<name>A0A484Q209_9ZZZZ</name>
<dbReference type="EMBL" id="CAADHY010000028">
    <property type="protein sequence ID" value="VFR31385.1"/>
    <property type="molecule type" value="Genomic_DNA"/>
</dbReference>
<proteinExistence type="predicted"/>
<dbReference type="InterPro" id="IPR024572">
    <property type="entry name" value="RcnB"/>
</dbReference>
<dbReference type="Gene3D" id="3.10.450.160">
    <property type="entry name" value="inner membrane protein cigr"/>
    <property type="match status" value="1"/>
</dbReference>
<keyword evidence="2" id="KW-0812">Transmembrane</keyword>
<reference evidence="2" key="1">
    <citation type="submission" date="2019-03" db="EMBL/GenBank/DDBJ databases">
        <authorList>
            <person name="Danneels B."/>
        </authorList>
    </citation>
    <scope>NUCLEOTIDE SEQUENCE</scope>
</reference>
<gene>
    <name evidence="2" type="ORF">AMP9_0820</name>
</gene>
<dbReference type="AlphaFoldDB" id="A0A484Q209"/>
<dbReference type="Pfam" id="PF11776">
    <property type="entry name" value="RcnB"/>
    <property type="match status" value="1"/>
</dbReference>
<accession>A0A484Q209</accession>
<organism evidence="2">
    <name type="scientific">plant metagenome</name>
    <dbReference type="NCBI Taxonomy" id="1297885"/>
    <lineage>
        <taxon>unclassified sequences</taxon>
        <taxon>metagenomes</taxon>
        <taxon>organismal metagenomes</taxon>
    </lineage>
</organism>
<keyword evidence="2" id="KW-0472">Membrane</keyword>
<feature type="compositionally biased region" description="Basic and acidic residues" evidence="1">
    <location>
        <begin position="26"/>
        <end position="71"/>
    </location>
</feature>